<protein>
    <submittedName>
        <fullName evidence="6">LADA_0D01332g1_1</fullName>
    </submittedName>
</protein>
<evidence type="ECO:0000256" key="3">
    <source>
        <dbReference type="PROSITE-ProRule" id="PRU00125"/>
    </source>
</evidence>
<keyword evidence="1 3" id="KW-0479">Metal-binding</keyword>
<dbReference type="CDD" id="cd09397">
    <property type="entry name" value="LIM1_UF1"/>
    <property type="match status" value="1"/>
</dbReference>
<dbReference type="AlphaFoldDB" id="A0A1G4J3V4"/>
<dbReference type="STRING" id="1266660.A0A1G4J3V4"/>
<dbReference type="CDD" id="cd08368">
    <property type="entry name" value="LIM"/>
    <property type="match status" value="1"/>
</dbReference>
<dbReference type="Proteomes" id="UP000190274">
    <property type="component" value="Chromosome D"/>
</dbReference>
<reference evidence="6 7" key="1">
    <citation type="submission" date="2016-03" db="EMBL/GenBank/DDBJ databases">
        <authorList>
            <person name="Devillers H."/>
        </authorList>
    </citation>
    <scope>NUCLEOTIDE SEQUENCE [LARGE SCALE GENOMIC DNA]</scope>
    <source>
        <strain evidence="6">CBS 10888</strain>
    </source>
</reference>
<keyword evidence="7" id="KW-1185">Reference proteome</keyword>
<dbReference type="PROSITE" id="PS00478">
    <property type="entry name" value="LIM_DOMAIN_1"/>
    <property type="match status" value="2"/>
</dbReference>
<dbReference type="GO" id="GO:0030695">
    <property type="term" value="F:GTPase regulator activity"/>
    <property type="evidence" value="ECO:0007669"/>
    <property type="project" value="UniProtKB-ARBA"/>
</dbReference>
<feature type="region of interest" description="Disordered" evidence="4">
    <location>
        <begin position="313"/>
        <end position="453"/>
    </location>
</feature>
<name>A0A1G4J3V4_9SACH</name>
<evidence type="ECO:0000313" key="6">
    <source>
        <dbReference type="EMBL" id="SCU84371.1"/>
    </source>
</evidence>
<keyword evidence="3" id="KW-0440">LIM domain</keyword>
<feature type="compositionally biased region" description="Basic and acidic residues" evidence="4">
    <location>
        <begin position="543"/>
        <end position="558"/>
    </location>
</feature>
<dbReference type="Pfam" id="PF00412">
    <property type="entry name" value="LIM"/>
    <property type="match status" value="2"/>
</dbReference>
<feature type="compositionally biased region" description="Basic and acidic residues" evidence="4">
    <location>
        <begin position="395"/>
        <end position="408"/>
    </location>
</feature>
<dbReference type="SUPFAM" id="SSF57716">
    <property type="entry name" value="Glucocorticoid receptor-like (DNA-binding domain)"/>
    <property type="match status" value="1"/>
</dbReference>
<dbReference type="OrthoDB" id="1112565at2759"/>
<feature type="compositionally biased region" description="Basic and acidic residues" evidence="4">
    <location>
        <begin position="339"/>
        <end position="351"/>
    </location>
</feature>
<feature type="compositionally biased region" description="Basic and acidic residues" evidence="4">
    <location>
        <begin position="50"/>
        <end position="59"/>
    </location>
</feature>
<feature type="region of interest" description="Disordered" evidence="4">
    <location>
        <begin position="517"/>
        <end position="618"/>
    </location>
</feature>
<accession>A0A1G4J3V4</accession>
<dbReference type="Gene3D" id="2.10.110.10">
    <property type="entry name" value="Cysteine Rich Protein"/>
    <property type="match status" value="2"/>
</dbReference>
<feature type="domain" description="LIM zinc-binding" evidence="5">
    <location>
        <begin position="635"/>
        <end position="700"/>
    </location>
</feature>
<dbReference type="InterPro" id="IPR001781">
    <property type="entry name" value="Znf_LIM"/>
</dbReference>
<gene>
    <name evidence="6" type="ORF">LADA_0D01332G</name>
</gene>
<evidence type="ECO:0000256" key="1">
    <source>
        <dbReference type="ARBA" id="ARBA00022723"/>
    </source>
</evidence>
<organism evidence="6 7">
    <name type="scientific">Lachancea dasiensis</name>
    <dbReference type="NCBI Taxonomy" id="1072105"/>
    <lineage>
        <taxon>Eukaryota</taxon>
        <taxon>Fungi</taxon>
        <taxon>Dikarya</taxon>
        <taxon>Ascomycota</taxon>
        <taxon>Saccharomycotina</taxon>
        <taxon>Saccharomycetes</taxon>
        <taxon>Saccharomycetales</taxon>
        <taxon>Saccharomycetaceae</taxon>
        <taxon>Lachancea</taxon>
    </lineage>
</organism>
<evidence type="ECO:0000256" key="4">
    <source>
        <dbReference type="SAM" id="MobiDB-lite"/>
    </source>
</evidence>
<dbReference type="PROSITE" id="PS50023">
    <property type="entry name" value="LIM_DOMAIN_2"/>
    <property type="match status" value="1"/>
</dbReference>
<evidence type="ECO:0000256" key="2">
    <source>
        <dbReference type="ARBA" id="ARBA00022833"/>
    </source>
</evidence>
<feature type="region of interest" description="Disordered" evidence="4">
    <location>
        <begin position="206"/>
        <end position="299"/>
    </location>
</feature>
<evidence type="ECO:0000259" key="5">
    <source>
        <dbReference type="PROSITE" id="PS50023"/>
    </source>
</evidence>
<dbReference type="SMART" id="SM00132">
    <property type="entry name" value="LIM"/>
    <property type="match status" value="2"/>
</dbReference>
<feature type="compositionally biased region" description="Low complexity" evidence="4">
    <location>
        <begin position="290"/>
        <end position="299"/>
    </location>
</feature>
<feature type="compositionally biased region" description="Acidic residues" evidence="4">
    <location>
        <begin position="427"/>
        <end position="440"/>
    </location>
</feature>
<feature type="compositionally biased region" description="Polar residues" evidence="4">
    <location>
        <begin position="327"/>
        <end position="338"/>
    </location>
</feature>
<dbReference type="EMBL" id="LT598454">
    <property type="protein sequence ID" value="SCU84371.1"/>
    <property type="molecule type" value="Genomic_DNA"/>
</dbReference>
<sequence length="783" mass="86514">MQGSIYSSPFPAINPRVRYRTALERAGFDVNFDKDGKAGKYRQPLQSGRHVSEGGRAESGKNWGGISAHQLGNNSQRSVSGHVYKAPNGSSEHPTLIHEPLSSPNSSAEHTPQAHAQWDHRMGVSQAQTQGEGRSDSHPKSASGSSLVSKGGARLSVPSGSNLFVNRVSSGFDFENKVSAVPAPERTSAADFDPVEKSFLQLTQNSNESFSSQAEREVSPYLGGSHASTNMSNDNFEDAQSQYESPEKAGNAEKWNSFMRLSGGPDVLGLQTQQADLPRSERSDLGAGPNSSRISNSSISFSPVAELHVNFSPRKQPEHPTSVPRISVSSKAPNVSDSSADRKSWGVDSRRSAVSVAGYEEGQVKLESSDIDGDIPDAVPFDSSSVKGLDNSLHLQEETFRELPDRPELTMTSGTQEKVGEHKPQEQGEEEEEEEEEEFDPSSTLTSSHQVERLLAQLNDVSLNRNLTVGKRDPFTPSDGRFKKSSAYLSGFIPPDTQRHEALPEVVSDMHFQSQTLQVKDEDRAGRAGELSPDSDSTPRFYKFRENVNPEASDDQRFTPEPQSSDILDATKPSNRLLDALRSPVIEPLQMHRISSPTSGDPKPVSDTPTGDSHDHQPSNALAHALEFQHPPGQGPCRACGLAVTSKSIYSKKDNELSGQWHRPCFKCIKCDLKFSKHTPCYILNDQPYCQLHYHITNNSICGICQGFIEGECLENDRQERYHLRCLTCFRCGDYIREDYYLFNNDLPLCHNHDTEELKKEVVDKLGRSTTISKRRTRLLNFN</sequence>
<feature type="compositionally biased region" description="Polar residues" evidence="4">
    <location>
        <begin position="226"/>
        <end position="244"/>
    </location>
</feature>
<evidence type="ECO:0000313" key="7">
    <source>
        <dbReference type="Proteomes" id="UP000190274"/>
    </source>
</evidence>
<feature type="compositionally biased region" description="Polar residues" evidence="4">
    <location>
        <begin position="70"/>
        <end position="79"/>
    </location>
</feature>
<feature type="region of interest" description="Disordered" evidence="4">
    <location>
        <begin position="31"/>
        <end position="160"/>
    </location>
</feature>
<proteinExistence type="predicted"/>
<dbReference type="GO" id="GO:0046872">
    <property type="term" value="F:metal ion binding"/>
    <property type="evidence" value="ECO:0007669"/>
    <property type="project" value="UniProtKB-KW"/>
</dbReference>
<keyword evidence="2 3" id="KW-0862">Zinc</keyword>